<protein>
    <submittedName>
        <fullName evidence="1">Uncharacterized protein</fullName>
    </submittedName>
</protein>
<dbReference type="EMBL" id="HAEG01001126">
    <property type="protein sequence ID" value="SBR64647.1"/>
    <property type="molecule type" value="Transcribed_RNA"/>
</dbReference>
<reference evidence="1" key="1">
    <citation type="submission" date="2016-05" db="EMBL/GenBank/DDBJ databases">
        <authorList>
            <person name="Lavstsen T."/>
            <person name="Jespersen J.S."/>
        </authorList>
    </citation>
    <scope>NUCLEOTIDE SEQUENCE</scope>
    <source>
        <tissue evidence="1">Brain</tissue>
    </source>
</reference>
<dbReference type="AlphaFoldDB" id="A0A1A8N708"/>
<sequence>LMPPHGLSPAAGTSLLISAQSAPSVELTATGPSS</sequence>
<proteinExistence type="predicted"/>
<reference evidence="1" key="2">
    <citation type="submission" date="2016-06" db="EMBL/GenBank/DDBJ databases">
        <title>The genome of a short-lived fish provides insights into sex chromosome evolution and the genetic control of aging.</title>
        <authorList>
            <person name="Reichwald K."/>
            <person name="Felder M."/>
            <person name="Petzold A."/>
            <person name="Koch P."/>
            <person name="Groth M."/>
            <person name="Platzer M."/>
        </authorList>
    </citation>
    <scope>NUCLEOTIDE SEQUENCE</scope>
    <source>
        <tissue evidence="1">Brain</tissue>
    </source>
</reference>
<evidence type="ECO:0000313" key="1">
    <source>
        <dbReference type="EMBL" id="SBR64647.1"/>
    </source>
</evidence>
<name>A0A1A8N708_9TELE</name>
<accession>A0A1A8N708</accession>
<organism evidence="1">
    <name type="scientific">Nothobranchius pienaari</name>
    <dbReference type="NCBI Taxonomy" id="704102"/>
    <lineage>
        <taxon>Eukaryota</taxon>
        <taxon>Metazoa</taxon>
        <taxon>Chordata</taxon>
        <taxon>Craniata</taxon>
        <taxon>Vertebrata</taxon>
        <taxon>Euteleostomi</taxon>
        <taxon>Actinopterygii</taxon>
        <taxon>Neopterygii</taxon>
        <taxon>Teleostei</taxon>
        <taxon>Neoteleostei</taxon>
        <taxon>Acanthomorphata</taxon>
        <taxon>Ovalentaria</taxon>
        <taxon>Atherinomorphae</taxon>
        <taxon>Cyprinodontiformes</taxon>
        <taxon>Nothobranchiidae</taxon>
        <taxon>Nothobranchius</taxon>
    </lineage>
</organism>
<feature type="non-terminal residue" evidence="1">
    <location>
        <position position="1"/>
    </location>
</feature>
<gene>
    <name evidence="1" type="primary">Nfu_g_1_005358</name>
</gene>